<evidence type="ECO:0000313" key="5">
    <source>
        <dbReference type="Proteomes" id="UP001055429"/>
    </source>
</evidence>
<dbReference type="EMBL" id="CP097649">
    <property type="protein sequence ID" value="URI15088.1"/>
    <property type="molecule type" value="Genomic_DNA"/>
</dbReference>
<keyword evidence="2" id="KW-1133">Transmembrane helix</keyword>
<dbReference type="Gene3D" id="3.10.450.240">
    <property type="match status" value="1"/>
</dbReference>
<dbReference type="SMART" id="SM00978">
    <property type="entry name" value="Tim44"/>
    <property type="match status" value="1"/>
</dbReference>
<feature type="region of interest" description="Disordered" evidence="1">
    <location>
        <begin position="35"/>
        <end position="54"/>
    </location>
</feature>
<dbReference type="InterPro" id="IPR032710">
    <property type="entry name" value="NTF2-like_dom_sf"/>
</dbReference>
<keyword evidence="5" id="KW-1185">Reference proteome</keyword>
<dbReference type="NCBIfam" id="NF033778">
    <property type="entry name" value="trans_TimA"/>
    <property type="match status" value="1"/>
</dbReference>
<keyword evidence="2" id="KW-0472">Membrane</keyword>
<name>A0ABY4SLF1_9CAUL</name>
<evidence type="ECO:0000256" key="1">
    <source>
        <dbReference type="SAM" id="MobiDB-lite"/>
    </source>
</evidence>
<accession>A0ABY4SLF1</accession>
<proteinExistence type="predicted"/>
<dbReference type="Pfam" id="PF04280">
    <property type="entry name" value="Tim44"/>
    <property type="match status" value="1"/>
</dbReference>
<sequence length="214" mass="23047">MNFPVQFQIVVFAVIAAIVLFQLYNVLGKRVGRQPQEDARANPPAGPTPEPAKLSPVDAAVMASIAGLKARDPGFDPTRFVEGARQAYETIVQGYASGDRAALKPLLTPTVMRSFEAGIAAREQRGETEAVEFLFPPRADLEGATAEGDKAVAKVRFLAELRSRVTKADGSTADSATGEPLVEERRTAEHWTFERSLGASDPNWVLARVEPATA</sequence>
<feature type="domain" description="Tim44-like" evidence="3">
    <location>
        <begin position="61"/>
        <end position="211"/>
    </location>
</feature>
<dbReference type="PANTHER" id="PTHR41542:SF1">
    <property type="entry name" value="BLL5807 PROTEIN"/>
    <property type="match status" value="1"/>
</dbReference>
<evidence type="ECO:0000313" key="4">
    <source>
        <dbReference type="EMBL" id="URI15088.1"/>
    </source>
</evidence>
<evidence type="ECO:0000259" key="3">
    <source>
        <dbReference type="SMART" id="SM00978"/>
    </source>
</evidence>
<dbReference type="NCBIfam" id="NF033779">
    <property type="entry name" value="Tim44_TimA_adap"/>
    <property type="match status" value="1"/>
</dbReference>
<keyword evidence="2" id="KW-0812">Transmembrane</keyword>
<dbReference type="InterPro" id="IPR007379">
    <property type="entry name" value="Tim44-like_dom"/>
</dbReference>
<reference evidence="4" key="1">
    <citation type="submission" date="2022-05" db="EMBL/GenBank/DDBJ databases">
        <title>Brevundimonas albigilva TT17 genome sequence.</title>
        <authorList>
            <person name="Lee K."/>
            <person name="Son H."/>
        </authorList>
    </citation>
    <scope>NUCLEOTIDE SEQUENCE</scope>
    <source>
        <strain evidence="4">TT17</strain>
    </source>
</reference>
<organism evidence="4 5">
    <name type="scientific">Brevundimonas albigilva</name>
    <dbReference type="NCBI Taxonomy" id="1312364"/>
    <lineage>
        <taxon>Bacteria</taxon>
        <taxon>Pseudomonadati</taxon>
        <taxon>Pseudomonadota</taxon>
        <taxon>Alphaproteobacteria</taxon>
        <taxon>Caulobacterales</taxon>
        <taxon>Caulobacteraceae</taxon>
        <taxon>Brevundimonas</taxon>
    </lineage>
</organism>
<gene>
    <name evidence="4" type="primary">timA</name>
    <name evidence="4" type="ORF">M8231_15025</name>
</gene>
<dbReference type="PANTHER" id="PTHR41542">
    <property type="entry name" value="BLL5807 PROTEIN"/>
    <property type="match status" value="1"/>
</dbReference>
<evidence type="ECO:0000256" key="2">
    <source>
        <dbReference type="SAM" id="Phobius"/>
    </source>
</evidence>
<feature type="transmembrane region" description="Helical" evidence="2">
    <location>
        <begin position="6"/>
        <end position="27"/>
    </location>
</feature>
<protein>
    <submittedName>
        <fullName evidence="4">TIM44-related membrane protein TimA</fullName>
    </submittedName>
</protein>
<dbReference type="Proteomes" id="UP001055429">
    <property type="component" value="Chromosome"/>
</dbReference>
<dbReference type="RefSeq" id="WP_250201854.1">
    <property type="nucleotide sequence ID" value="NZ_CP097649.1"/>
</dbReference>
<dbReference type="SUPFAM" id="SSF54427">
    <property type="entry name" value="NTF2-like"/>
    <property type="match status" value="1"/>
</dbReference>